<comment type="caution">
    <text evidence="1">The sequence shown here is derived from an EMBL/GenBank/DDBJ whole genome shotgun (WGS) entry which is preliminary data.</text>
</comment>
<dbReference type="Proteomes" id="UP000322976">
    <property type="component" value="Unassembled WGS sequence"/>
</dbReference>
<gene>
    <name evidence="1" type="ORF">FWJ32_06000</name>
</gene>
<dbReference type="AlphaFoldDB" id="A0A5D8QCC8"/>
<name>A0A5D8QCC8_9THEO</name>
<sequence>MNFNLSGYVISLVFCNTKAAGSLMINSNVVRANGYFTILDVQVLIAVMGMKRSIQGPQYKGITLEEFLNIRR</sequence>
<dbReference type="EMBL" id="VTPS01000007">
    <property type="protein sequence ID" value="TZE82300.1"/>
    <property type="molecule type" value="Genomic_DNA"/>
</dbReference>
<accession>A0A5D8QCC8</accession>
<evidence type="ECO:0000313" key="2">
    <source>
        <dbReference type="Proteomes" id="UP000322976"/>
    </source>
</evidence>
<proteinExistence type="predicted"/>
<reference evidence="1 2" key="1">
    <citation type="submission" date="2019-08" db="EMBL/GenBank/DDBJ databases">
        <title>Calorimonas adulescens gen. nov., sp. nov., an anaerobic thermophilic bacterium from Sakhalin hot spring.</title>
        <authorList>
            <person name="Khomyakova M.A."/>
            <person name="Merkel A.Y."/>
            <person name="Novikov A."/>
            <person name="Bonch-Osmolovskaya E.A."/>
            <person name="Slobodkin A.I."/>
        </authorList>
    </citation>
    <scope>NUCLEOTIDE SEQUENCE [LARGE SCALE GENOMIC DNA]</scope>
    <source>
        <strain evidence="1 2">A05MB</strain>
    </source>
</reference>
<evidence type="ECO:0000313" key="1">
    <source>
        <dbReference type="EMBL" id="TZE82300.1"/>
    </source>
</evidence>
<protein>
    <submittedName>
        <fullName evidence="1">Uncharacterized protein</fullName>
    </submittedName>
</protein>
<organism evidence="1 2">
    <name type="scientific">Calorimonas adulescens</name>
    <dbReference type="NCBI Taxonomy" id="2606906"/>
    <lineage>
        <taxon>Bacteria</taxon>
        <taxon>Bacillati</taxon>
        <taxon>Bacillota</taxon>
        <taxon>Clostridia</taxon>
        <taxon>Thermoanaerobacterales</taxon>
        <taxon>Thermoanaerobacteraceae</taxon>
        <taxon>Calorimonas</taxon>
    </lineage>
</organism>
<keyword evidence="2" id="KW-1185">Reference proteome</keyword>